<dbReference type="PANTHER" id="PTHR43883:SF1">
    <property type="entry name" value="GLUCONOKINASE"/>
    <property type="match status" value="1"/>
</dbReference>
<evidence type="ECO:0000259" key="1">
    <source>
        <dbReference type="Pfam" id="PF09414"/>
    </source>
</evidence>
<name>A0ABW2CHF9_9ACTN</name>
<dbReference type="PANTHER" id="PTHR43883">
    <property type="entry name" value="SLR0207 PROTEIN"/>
    <property type="match status" value="1"/>
</dbReference>
<accession>A0ABW2CHF9</accession>
<evidence type="ECO:0000313" key="3">
    <source>
        <dbReference type="Proteomes" id="UP001596380"/>
    </source>
</evidence>
<protein>
    <submittedName>
        <fullName evidence="2">RNA ligase family protein</fullName>
    </submittedName>
</protein>
<sequence length="262" mass="28952">MLRKYPRTRHIEGSRLQPGDHDLASVPFREIAGRYLVVEEKLDGANAGISFSSDGGLRLQSRGHFLAGGPRERQFGPLKAWASSVQHVLRERLGDRYVLYGEWLYAKHTMFYDALPHYFCAFDVLDRSDGTFLSTARRRELLDGAPVVSVPVLHEGPLADLAALTAFAGPSTCRTGAWRDALREAAVAGGADPARVADETDRSDDMEGLYIKVEEDGRTVGRCKWVRPSFLTAILDSGTHWQDRPIVANGLADPEVLYAGVR</sequence>
<reference evidence="3" key="1">
    <citation type="journal article" date="2019" name="Int. J. Syst. Evol. Microbiol.">
        <title>The Global Catalogue of Microorganisms (GCM) 10K type strain sequencing project: providing services to taxonomists for standard genome sequencing and annotation.</title>
        <authorList>
            <consortium name="The Broad Institute Genomics Platform"/>
            <consortium name="The Broad Institute Genome Sequencing Center for Infectious Disease"/>
            <person name="Wu L."/>
            <person name="Ma J."/>
        </authorList>
    </citation>
    <scope>NUCLEOTIDE SEQUENCE [LARGE SCALE GENOMIC DNA]</scope>
    <source>
        <strain evidence="3">JCM 3369</strain>
    </source>
</reference>
<dbReference type="EMBL" id="JBHSXS010000006">
    <property type="protein sequence ID" value="MFC6880887.1"/>
    <property type="molecule type" value="Genomic_DNA"/>
</dbReference>
<dbReference type="Proteomes" id="UP001596380">
    <property type="component" value="Unassembled WGS sequence"/>
</dbReference>
<organism evidence="2 3">
    <name type="scientific">Actinomadura yumaensis</name>
    <dbReference type="NCBI Taxonomy" id="111807"/>
    <lineage>
        <taxon>Bacteria</taxon>
        <taxon>Bacillati</taxon>
        <taxon>Actinomycetota</taxon>
        <taxon>Actinomycetes</taxon>
        <taxon>Streptosporangiales</taxon>
        <taxon>Thermomonosporaceae</taxon>
        <taxon>Actinomadura</taxon>
    </lineage>
</organism>
<dbReference type="Pfam" id="PF09414">
    <property type="entry name" value="RNA_ligase"/>
    <property type="match status" value="1"/>
</dbReference>
<dbReference type="RefSeq" id="WP_160826360.1">
    <property type="nucleotide sequence ID" value="NZ_JBHSXS010000006.1"/>
</dbReference>
<dbReference type="SUPFAM" id="SSF56091">
    <property type="entry name" value="DNA ligase/mRNA capping enzyme, catalytic domain"/>
    <property type="match status" value="1"/>
</dbReference>
<dbReference type="InterPro" id="IPR021122">
    <property type="entry name" value="RNA_ligase_dom_REL/Rnl2"/>
</dbReference>
<proteinExistence type="predicted"/>
<comment type="caution">
    <text evidence="2">The sequence shown here is derived from an EMBL/GenBank/DDBJ whole genome shotgun (WGS) entry which is preliminary data.</text>
</comment>
<dbReference type="Gene3D" id="3.30.470.30">
    <property type="entry name" value="DNA ligase/mRNA capping enzyme"/>
    <property type="match status" value="1"/>
</dbReference>
<evidence type="ECO:0000313" key="2">
    <source>
        <dbReference type="EMBL" id="MFC6880887.1"/>
    </source>
</evidence>
<keyword evidence="3" id="KW-1185">Reference proteome</keyword>
<keyword evidence="2" id="KW-0436">Ligase</keyword>
<dbReference type="GO" id="GO:0016874">
    <property type="term" value="F:ligase activity"/>
    <property type="evidence" value="ECO:0007669"/>
    <property type="project" value="UniProtKB-KW"/>
</dbReference>
<gene>
    <name evidence="2" type="ORF">ACFQKB_14055</name>
</gene>
<feature type="domain" description="RNA ligase" evidence="1">
    <location>
        <begin position="35"/>
        <end position="225"/>
    </location>
</feature>
<dbReference type="InterPro" id="IPR052732">
    <property type="entry name" value="Cell-binding_unc_protein"/>
</dbReference>